<proteinExistence type="predicted"/>
<dbReference type="EMBL" id="BART01009500">
    <property type="protein sequence ID" value="GAG69424.1"/>
    <property type="molecule type" value="Genomic_DNA"/>
</dbReference>
<evidence type="ECO:0000256" key="1">
    <source>
        <dbReference type="SAM" id="MobiDB-lite"/>
    </source>
</evidence>
<dbReference type="Gene3D" id="2.130.10.10">
    <property type="entry name" value="YVTN repeat-like/Quinoprotein amine dehydrogenase"/>
    <property type="match status" value="1"/>
</dbReference>
<protein>
    <recommendedName>
        <fullName evidence="2">Pyrrolo-quinoline quinone repeat domain-containing protein</fullName>
    </recommendedName>
</protein>
<gene>
    <name evidence="3" type="ORF">S01H4_21039</name>
</gene>
<dbReference type="Pfam" id="PF13360">
    <property type="entry name" value="PQQ_2"/>
    <property type="match status" value="1"/>
</dbReference>
<reference evidence="3" key="1">
    <citation type="journal article" date="2014" name="Front. Microbiol.">
        <title>High frequency of phylogenetically diverse reductive dehalogenase-homologous genes in deep subseafloor sedimentary metagenomes.</title>
        <authorList>
            <person name="Kawai M."/>
            <person name="Futagami T."/>
            <person name="Toyoda A."/>
            <person name="Takaki Y."/>
            <person name="Nishi S."/>
            <person name="Hori S."/>
            <person name="Arai W."/>
            <person name="Tsubouchi T."/>
            <person name="Morono Y."/>
            <person name="Uchiyama I."/>
            <person name="Ito T."/>
            <person name="Fujiyama A."/>
            <person name="Inagaki F."/>
            <person name="Takami H."/>
        </authorList>
    </citation>
    <scope>NUCLEOTIDE SEQUENCE</scope>
    <source>
        <strain evidence="3">Expedition CK06-06</strain>
    </source>
</reference>
<dbReference type="InterPro" id="IPR002372">
    <property type="entry name" value="PQQ_rpt_dom"/>
</dbReference>
<evidence type="ECO:0000259" key="2">
    <source>
        <dbReference type="Pfam" id="PF13360"/>
    </source>
</evidence>
<feature type="region of interest" description="Disordered" evidence="1">
    <location>
        <begin position="1"/>
        <end position="22"/>
    </location>
</feature>
<dbReference type="PANTHER" id="PTHR34512">
    <property type="entry name" value="CELL SURFACE PROTEIN"/>
    <property type="match status" value="1"/>
</dbReference>
<sequence length="166" mass="17908">MAYTEDWPQAQGSNRDNKSAETELLDKWPEGGPELLWTFRNSGVGYSGPAVVGDCVYIMGGRNGLTELLAINATSGKLRWSKTVSHKIFDFEGNSWGAGPRATPTVTDGMVYALAGDGELAAFDTEGEFCWHVNMVSDLGGSVSIVDAGEPETYGWGYCWSPLVDN</sequence>
<feature type="non-terminal residue" evidence="3">
    <location>
        <position position="166"/>
    </location>
</feature>
<dbReference type="InterPro" id="IPR015943">
    <property type="entry name" value="WD40/YVTN_repeat-like_dom_sf"/>
</dbReference>
<name>X0ZJ78_9ZZZZ</name>
<dbReference type="InterPro" id="IPR011047">
    <property type="entry name" value="Quinoprotein_ADH-like_sf"/>
</dbReference>
<organism evidence="3">
    <name type="scientific">marine sediment metagenome</name>
    <dbReference type="NCBI Taxonomy" id="412755"/>
    <lineage>
        <taxon>unclassified sequences</taxon>
        <taxon>metagenomes</taxon>
        <taxon>ecological metagenomes</taxon>
    </lineage>
</organism>
<evidence type="ECO:0000313" key="3">
    <source>
        <dbReference type="EMBL" id="GAG69424.1"/>
    </source>
</evidence>
<comment type="caution">
    <text evidence="3">The sequence shown here is derived from an EMBL/GenBank/DDBJ whole genome shotgun (WGS) entry which is preliminary data.</text>
</comment>
<dbReference type="AlphaFoldDB" id="X0ZJ78"/>
<accession>X0ZJ78</accession>
<dbReference type="PANTHER" id="PTHR34512:SF30">
    <property type="entry name" value="OUTER MEMBRANE PROTEIN ASSEMBLY FACTOR BAMB"/>
    <property type="match status" value="1"/>
</dbReference>
<dbReference type="SUPFAM" id="SSF50998">
    <property type="entry name" value="Quinoprotein alcohol dehydrogenase-like"/>
    <property type="match status" value="1"/>
</dbReference>
<feature type="domain" description="Pyrrolo-quinoline quinone repeat" evidence="2">
    <location>
        <begin position="34"/>
        <end position="140"/>
    </location>
</feature>